<dbReference type="EMBL" id="JARMAB010000008">
    <property type="protein sequence ID" value="MED1202930.1"/>
    <property type="molecule type" value="Genomic_DNA"/>
</dbReference>
<name>A0ABU6ME30_9BACI</name>
<proteinExistence type="predicted"/>
<comment type="caution">
    <text evidence="1">The sequence shown here is derived from an EMBL/GenBank/DDBJ whole genome shotgun (WGS) entry which is preliminary data.</text>
</comment>
<dbReference type="RefSeq" id="WP_066267358.1">
    <property type="nucleotide sequence ID" value="NZ_JARMAB010000008.1"/>
</dbReference>
<dbReference type="InterPro" id="IPR036209">
    <property type="entry name" value="YwmB-like_sf"/>
</dbReference>
<evidence type="ECO:0000313" key="2">
    <source>
        <dbReference type="Proteomes" id="UP001341444"/>
    </source>
</evidence>
<protein>
    <submittedName>
        <fullName evidence="1">YwmB family TATA-box binding protein</fullName>
    </submittedName>
</protein>
<organism evidence="1 2">
    <name type="scientific">Heyndrickxia acidicola</name>
    <dbReference type="NCBI Taxonomy" id="209389"/>
    <lineage>
        <taxon>Bacteria</taxon>
        <taxon>Bacillati</taxon>
        <taxon>Bacillota</taxon>
        <taxon>Bacilli</taxon>
        <taxon>Bacillales</taxon>
        <taxon>Bacillaceae</taxon>
        <taxon>Heyndrickxia</taxon>
    </lineage>
</organism>
<dbReference type="Pfam" id="PF08680">
    <property type="entry name" value="DUF1779"/>
    <property type="match status" value="1"/>
</dbReference>
<dbReference type="InterPro" id="IPR014794">
    <property type="entry name" value="DUF1779"/>
</dbReference>
<dbReference type="Proteomes" id="UP001341444">
    <property type="component" value="Unassembled WGS sequence"/>
</dbReference>
<evidence type="ECO:0000313" key="1">
    <source>
        <dbReference type="EMBL" id="MED1202930.1"/>
    </source>
</evidence>
<dbReference type="SUPFAM" id="SSF143842">
    <property type="entry name" value="YwmB-like"/>
    <property type="match status" value="1"/>
</dbReference>
<keyword evidence="2" id="KW-1185">Reference proteome</keyword>
<gene>
    <name evidence="1" type="ORF">P4T90_07455</name>
</gene>
<dbReference type="Gene3D" id="3.30.2030.10">
    <property type="entry name" value="YwmB-like"/>
    <property type="match status" value="1"/>
</dbReference>
<reference evidence="1 2" key="1">
    <citation type="submission" date="2023-03" db="EMBL/GenBank/DDBJ databases">
        <title>Bacillus Genome Sequencing.</title>
        <authorList>
            <person name="Dunlap C."/>
        </authorList>
    </citation>
    <scope>NUCLEOTIDE SEQUENCE [LARGE SCALE GENOMIC DNA]</scope>
    <source>
        <strain evidence="1 2">B-23453</strain>
    </source>
</reference>
<dbReference type="Gene3D" id="3.30.360.40">
    <property type="entry name" value="YwmB-like"/>
    <property type="match status" value="1"/>
</dbReference>
<sequence length="247" mass="27664">MKKNAFFITVILFISVALLIVSGKNMASADSVLDMNKIVKVSKEFHGNITGWSLYARESFDCSSQSDWLNKVASLKSEFPNMNWQIASDARSKSATGQLIHKNSVETIKLVSTLTNQQPMSYLLYEVSGDRWNDQTAEEVNRKFNNKLAVLFNEKPLIFSCIKGEFNDKMDNVLLPKANNILKSLKAVKKEDLEEEDFVSISAYSPLFSEKLPTKNSSMNVQVGLRKTGLGAKTTFVIGTPIITIEY</sequence>
<accession>A0ABU6ME30</accession>